<name>A0A4P9YFN7_ROZAC</name>
<evidence type="ECO:0000259" key="3">
    <source>
        <dbReference type="PROSITE" id="PS50009"/>
    </source>
</evidence>
<dbReference type="PROSITE" id="PS50009">
    <property type="entry name" value="RASGEF_CAT"/>
    <property type="match status" value="1"/>
</dbReference>
<dbReference type="GO" id="GO:0005886">
    <property type="term" value="C:plasma membrane"/>
    <property type="evidence" value="ECO:0007669"/>
    <property type="project" value="TreeGrafter"/>
</dbReference>
<dbReference type="CDD" id="cd06224">
    <property type="entry name" value="REM"/>
    <property type="match status" value="1"/>
</dbReference>
<dbReference type="GO" id="GO:0007265">
    <property type="term" value="P:Ras protein signal transduction"/>
    <property type="evidence" value="ECO:0007669"/>
    <property type="project" value="TreeGrafter"/>
</dbReference>
<evidence type="ECO:0000256" key="2">
    <source>
        <dbReference type="PROSITE-ProRule" id="PRU00168"/>
    </source>
</evidence>
<dbReference type="InterPro" id="IPR001895">
    <property type="entry name" value="RASGEF_cat_dom"/>
</dbReference>
<dbReference type="SUPFAM" id="SSF48366">
    <property type="entry name" value="Ras GEF"/>
    <property type="match status" value="1"/>
</dbReference>
<dbReference type="CDD" id="cd00155">
    <property type="entry name" value="RasGEF"/>
    <property type="match status" value="1"/>
</dbReference>
<dbReference type="InterPro" id="IPR023578">
    <property type="entry name" value="Ras_GEF_dom_sf"/>
</dbReference>
<dbReference type="PROSITE" id="PS50212">
    <property type="entry name" value="RASGEF_NTER"/>
    <property type="match status" value="1"/>
</dbReference>
<dbReference type="GO" id="GO:0005085">
    <property type="term" value="F:guanyl-nucleotide exchange factor activity"/>
    <property type="evidence" value="ECO:0007669"/>
    <property type="project" value="UniProtKB-KW"/>
</dbReference>
<dbReference type="AlphaFoldDB" id="A0A4P9YFN7"/>
<dbReference type="Pfam" id="PF00617">
    <property type="entry name" value="RasGEF"/>
    <property type="match status" value="1"/>
</dbReference>
<feature type="domain" description="N-terminal Ras-GEF" evidence="4">
    <location>
        <begin position="490"/>
        <end position="622"/>
    </location>
</feature>
<dbReference type="Gene3D" id="1.10.840.10">
    <property type="entry name" value="Ras guanine-nucleotide exchange factors catalytic domain"/>
    <property type="match status" value="1"/>
</dbReference>
<accession>A0A4P9YFN7</accession>
<dbReference type="Proteomes" id="UP000281549">
    <property type="component" value="Unassembled WGS sequence"/>
</dbReference>
<dbReference type="Pfam" id="PF00618">
    <property type="entry name" value="RasGEF_N"/>
    <property type="match status" value="1"/>
</dbReference>
<organism evidence="5 6">
    <name type="scientific">Rozella allomycis (strain CSF55)</name>
    <dbReference type="NCBI Taxonomy" id="988480"/>
    <lineage>
        <taxon>Eukaryota</taxon>
        <taxon>Fungi</taxon>
        <taxon>Fungi incertae sedis</taxon>
        <taxon>Cryptomycota</taxon>
        <taxon>Cryptomycota incertae sedis</taxon>
        <taxon>Rozella</taxon>
    </lineage>
</organism>
<proteinExistence type="predicted"/>
<evidence type="ECO:0000313" key="5">
    <source>
        <dbReference type="EMBL" id="RKP18094.1"/>
    </source>
</evidence>
<dbReference type="PANTHER" id="PTHR23113:SF356">
    <property type="entry name" value="FI05912P-RELATED"/>
    <property type="match status" value="1"/>
</dbReference>
<dbReference type="SMART" id="SM00229">
    <property type="entry name" value="RasGEFN"/>
    <property type="match status" value="1"/>
</dbReference>
<dbReference type="EMBL" id="ML005563">
    <property type="protein sequence ID" value="RKP18094.1"/>
    <property type="molecule type" value="Genomic_DNA"/>
</dbReference>
<gene>
    <name evidence="5" type="ORF">ROZALSC1DRAFT_30170</name>
</gene>
<dbReference type="InterPro" id="IPR000651">
    <property type="entry name" value="Ras-like_Gua-exchang_fac_N"/>
</dbReference>
<evidence type="ECO:0000259" key="4">
    <source>
        <dbReference type="PROSITE" id="PS50212"/>
    </source>
</evidence>
<reference evidence="6" key="1">
    <citation type="journal article" date="2018" name="Nat. Microbiol.">
        <title>Leveraging single-cell genomics to expand the fungal tree of life.</title>
        <authorList>
            <person name="Ahrendt S.R."/>
            <person name="Quandt C.A."/>
            <person name="Ciobanu D."/>
            <person name="Clum A."/>
            <person name="Salamov A."/>
            <person name="Andreopoulos B."/>
            <person name="Cheng J.F."/>
            <person name="Woyke T."/>
            <person name="Pelin A."/>
            <person name="Henrissat B."/>
            <person name="Reynolds N.K."/>
            <person name="Benny G.L."/>
            <person name="Smith M.E."/>
            <person name="James T.Y."/>
            <person name="Grigoriev I.V."/>
        </authorList>
    </citation>
    <scope>NUCLEOTIDE SEQUENCE [LARGE SCALE GENOMIC DNA]</scope>
    <source>
        <strain evidence="6">CSF55</strain>
    </source>
</reference>
<dbReference type="InterPro" id="IPR008937">
    <property type="entry name" value="Ras-like_GEF"/>
</dbReference>
<dbReference type="SMART" id="SM00147">
    <property type="entry name" value="RasGEF"/>
    <property type="match status" value="1"/>
</dbReference>
<dbReference type="Gene3D" id="1.20.870.10">
    <property type="entry name" value="Son of sevenless (SoS) protein Chain: S domain 1"/>
    <property type="match status" value="1"/>
</dbReference>
<dbReference type="PANTHER" id="PTHR23113">
    <property type="entry name" value="GUANINE NUCLEOTIDE EXCHANGE FACTOR"/>
    <property type="match status" value="1"/>
</dbReference>
<evidence type="ECO:0000313" key="6">
    <source>
        <dbReference type="Proteomes" id="UP000281549"/>
    </source>
</evidence>
<keyword evidence="1 2" id="KW-0344">Guanine-nucleotide releasing factor</keyword>
<evidence type="ECO:0000256" key="1">
    <source>
        <dbReference type="ARBA" id="ARBA00022658"/>
    </source>
</evidence>
<feature type="domain" description="Ras-GEF" evidence="3">
    <location>
        <begin position="615"/>
        <end position="856"/>
    </location>
</feature>
<sequence length="856" mass="99071">MKDLDMCKFQLSSVAKAMSLKAAISRSFEKLHVTSVDEKAYTIHLPNGPPTIMFFAITCTVEQVAMEIEKQEKIDVLHYYRMYTMIDAKSILMESNKMLLEYPSCEIHVKPRIRRISTQQECMKYAEQPVNRRRSSIFESPTSKTTHIRMAQEYAAIIPTLKEAESSDSTRDTIGEYSSGLKPVASQPDLGLISSYNTMVKSGSVDLLSKSAAHSRSFNTIGSESVQRLNSRNSEIKIIEEKNENFDEQIRIPSPINKEFGSEGMLRENLVSLPETISRRRLNTNVRLATLRKQDGKIRMSISPIDDTKSLEDKRISSLIMDSSLISSLTTDEQQFLASPAYFLFESKDESIPRIFLKVSLPQLLTTTMVRVPEYVMMEDLLRYLSIRRRFKFESYTLAVPKNSRILSNVISPNKDELNNKVESFHKIENTNLNQFDQNVIEVELDRAVKYYKDTLDIKEVIVISAPKSYSMICINEDGQDVMVYQLNKGKMEIVALTEEKIIEKLANDEEIDNSFSNMILLTFRNFIKPEQILLDLIDRFYALPPQNPTSEDISYFVIHKNPTQRRVLEVIHFWIEFHWHDFASSSDLREDVIQFVKDAKSEISEFETLCDNLLKLIEKQQLALFNFKLFKNVHPIEFLNKIWLPPKQNVDEDEIISYLNDPHPNLSFFISRFDIESFWVATEVCAERDLKKRQKTLKRFINLAYECKELNNFFSTLAILGGLNMSCVQRLKKTWDGLNSKAKNQYDELEKLSNPSRNMKALRDAITAAKPPILPFLPIYLKDLTFINDGNPSKIHGMINFEKLRMMGQRVLEISSLVNHSYPFDEKPEVQNYLKKPFVEKDIQKLKDWSVLCEP</sequence>
<protein>
    <submittedName>
        <fullName evidence="5">Ras GEF</fullName>
    </submittedName>
</protein>
<dbReference type="InterPro" id="IPR036964">
    <property type="entry name" value="RASGEF_cat_dom_sf"/>
</dbReference>